<keyword evidence="4" id="KW-0378">Hydrolase</keyword>
<keyword evidence="3" id="KW-0645">Protease</keyword>
<protein>
    <recommendedName>
        <fullName evidence="11">Peptidase S66</fullName>
    </recommendedName>
</protein>
<keyword evidence="10" id="KW-1185">Reference proteome</keyword>
<evidence type="ECO:0000256" key="2">
    <source>
        <dbReference type="ARBA" id="ARBA00022645"/>
    </source>
</evidence>
<sequence length="341" mass="38632">MLRYPEPLKKGDLIGIIAPSSGVTGPFIRKLEYGIRQMVARGYHCIETPLVRNQYKAASGSGEQRAAEFMKFYTDPVTKAIIPPWGGELLVDILPYLDFETLRDMPPKWIMGFSDTSTLLFVMTLKLNIATAHGPNFMDFSNESPHESVLAALNILATEAGESFEQHSLTHYQKEWLPVTETKFPAYHLTEKVEWKMLGNKKEVKFEGRLLGGCMDVLCKLIGTQYAPVGEYIEQCQEGIVWYFESCEMNATDIYRTLWQMKQCDWFKNCKGILYGRVEGYADTEDFTYVDALQAAFGELNIPVLYDTDIGHMPPQLTLINGAQAKIHYKSGSASIRQLFT</sequence>
<accession>A0A1D8GDY5</accession>
<feature type="active site" description="Charge relay system" evidence="6">
    <location>
        <position position="312"/>
    </location>
</feature>
<feature type="domain" description="LD-carboxypeptidase C-terminal" evidence="8">
    <location>
        <begin position="207"/>
        <end position="327"/>
    </location>
</feature>
<dbReference type="PANTHER" id="PTHR30237:SF2">
    <property type="entry name" value="MUREIN TETRAPEPTIDE CARBOXYPEPTIDASE"/>
    <property type="match status" value="1"/>
</dbReference>
<evidence type="ECO:0000256" key="3">
    <source>
        <dbReference type="ARBA" id="ARBA00022670"/>
    </source>
</evidence>
<dbReference type="InterPro" id="IPR029062">
    <property type="entry name" value="Class_I_gatase-like"/>
</dbReference>
<dbReference type="InterPro" id="IPR040449">
    <property type="entry name" value="Peptidase_S66_N"/>
</dbReference>
<evidence type="ECO:0000256" key="5">
    <source>
        <dbReference type="ARBA" id="ARBA00022825"/>
    </source>
</evidence>
<evidence type="ECO:0000259" key="7">
    <source>
        <dbReference type="Pfam" id="PF02016"/>
    </source>
</evidence>
<dbReference type="STRING" id="1424294.Gferi_05870"/>
<reference evidence="9 10" key="1">
    <citation type="submission" date="2016-09" db="EMBL/GenBank/DDBJ databases">
        <title>Genomic analysis reveals versatility of anaerobic energy metabolism of Geosporobacter ferrireducens IRF9 of phylum Firmicutes.</title>
        <authorList>
            <person name="Kim S.-J."/>
        </authorList>
    </citation>
    <scope>NUCLEOTIDE SEQUENCE [LARGE SCALE GENOMIC DNA]</scope>
    <source>
        <strain evidence="9 10">IRF9</strain>
    </source>
</reference>
<evidence type="ECO:0000313" key="10">
    <source>
        <dbReference type="Proteomes" id="UP000095743"/>
    </source>
</evidence>
<evidence type="ECO:0000256" key="4">
    <source>
        <dbReference type="ARBA" id="ARBA00022801"/>
    </source>
</evidence>
<dbReference type="Pfam" id="PF17676">
    <property type="entry name" value="Peptidase_S66C"/>
    <property type="match status" value="1"/>
</dbReference>
<dbReference type="InterPro" id="IPR003507">
    <property type="entry name" value="S66_fam"/>
</dbReference>
<name>A0A1D8GDY5_9FIRM</name>
<dbReference type="OrthoDB" id="9807329at2"/>
<gene>
    <name evidence="9" type="ORF">Gferi_05870</name>
</gene>
<dbReference type="Gene3D" id="3.40.50.10740">
    <property type="entry name" value="Class I glutamine amidotransferase-like"/>
    <property type="match status" value="1"/>
</dbReference>
<dbReference type="Gene3D" id="3.50.30.60">
    <property type="entry name" value="LD-carboxypeptidase A C-terminal domain-like"/>
    <property type="match status" value="1"/>
</dbReference>
<feature type="active site" description="Charge relay system" evidence="6">
    <location>
        <position position="245"/>
    </location>
</feature>
<dbReference type="AlphaFoldDB" id="A0A1D8GDY5"/>
<dbReference type="SUPFAM" id="SSF52317">
    <property type="entry name" value="Class I glutamine amidotransferase-like"/>
    <property type="match status" value="1"/>
</dbReference>
<proteinExistence type="inferred from homology"/>
<dbReference type="PANTHER" id="PTHR30237">
    <property type="entry name" value="MURAMOYLTETRAPEPTIDE CARBOXYPEPTIDASE"/>
    <property type="match status" value="1"/>
</dbReference>
<comment type="similarity">
    <text evidence="1">Belongs to the peptidase S66 family.</text>
</comment>
<dbReference type="RefSeq" id="WP_069974693.1">
    <property type="nucleotide sequence ID" value="NZ_CP017269.1"/>
</dbReference>
<dbReference type="PIRSF" id="PIRSF028757">
    <property type="entry name" value="LD-carboxypeptidase"/>
    <property type="match status" value="1"/>
</dbReference>
<dbReference type="Proteomes" id="UP000095743">
    <property type="component" value="Chromosome"/>
</dbReference>
<organism evidence="9 10">
    <name type="scientific">Geosporobacter ferrireducens</name>
    <dbReference type="NCBI Taxonomy" id="1424294"/>
    <lineage>
        <taxon>Bacteria</taxon>
        <taxon>Bacillati</taxon>
        <taxon>Bacillota</taxon>
        <taxon>Clostridia</taxon>
        <taxon>Peptostreptococcales</taxon>
        <taxon>Thermotaleaceae</taxon>
        <taxon>Geosporobacter</taxon>
    </lineage>
</organism>
<dbReference type="SUPFAM" id="SSF141986">
    <property type="entry name" value="LD-carboxypeptidase A C-terminal domain-like"/>
    <property type="match status" value="1"/>
</dbReference>
<dbReference type="GO" id="GO:0006508">
    <property type="term" value="P:proteolysis"/>
    <property type="evidence" value="ECO:0007669"/>
    <property type="project" value="UniProtKB-KW"/>
</dbReference>
<evidence type="ECO:0008006" key="11">
    <source>
        <dbReference type="Google" id="ProtNLM"/>
    </source>
</evidence>
<evidence type="ECO:0000256" key="1">
    <source>
        <dbReference type="ARBA" id="ARBA00010233"/>
    </source>
</evidence>
<dbReference type="GO" id="GO:0008236">
    <property type="term" value="F:serine-type peptidase activity"/>
    <property type="evidence" value="ECO:0007669"/>
    <property type="project" value="UniProtKB-KW"/>
</dbReference>
<evidence type="ECO:0000313" key="9">
    <source>
        <dbReference type="EMBL" id="AOT69127.1"/>
    </source>
</evidence>
<dbReference type="InterPro" id="IPR027478">
    <property type="entry name" value="LdcA_N"/>
</dbReference>
<evidence type="ECO:0000256" key="6">
    <source>
        <dbReference type="PIRSR" id="PIRSR028757-1"/>
    </source>
</evidence>
<dbReference type="Pfam" id="PF02016">
    <property type="entry name" value="Peptidase_S66"/>
    <property type="match status" value="1"/>
</dbReference>
<dbReference type="InterPro" id="IPR040921">
    <property type="entry name" value="Peptidase_S66C"/>
</dbReference>
<dbReference type="KEGG" id="gfe:Gferi_05870"/>
<keyword evidence="2" id="KW-0121">Carboxypeptidase</keyword>
<dbReference type="EMBL" id="CP017269">
    <property type="protein sequence ID" value="AOT69127.1"/>
    <property type="molecule type" value="Genomic_DNA"/>
</dbReference>
<evidence type="ECO:0000259" key="8">
    <source>
        <dbReference type="Pfam" id="PF17676"/>
    </source>
</evidence>
<feature type="domain" description="LD-carboxypeptidase N-terminal" evidence="7">
    <location>
        <begin position="14"/>
        <end position="134"/>
    </location>
</feature>
<dbReference type="CDD" id="cd07062">
    <property type="entry name" value="Peptidase_S66_mccF_like"/>
    <property type="match status" value="1"/>
</dbReference>
<dbReference type="GO" id="GO:0004180">
    <property type="term" value="F:carboxypeptidase activity"/>
    <property type="evidence" value="ECO:0007669"/>
    <property type="project" value="UniProtKB-KW"/>
</dbReference>
<feature type="active site" description="Nucleophile" evidence="6">
    <location>
        <position position="114"/>
    </location>
</feature>
<dbReference type="InterPro" id="IPR027461">
    <property type="entry name" value="Carboxypeptidase_A_C_sf"/>
</dbReference>
<keyword evidence="5" id="KW-0720">Serine protease</keyword>